<evidence type="ECO:0000313" key="1">
    <source>
        <dbReference type="EMBL" id="KAK3395519.1"/>
    </source>
</evidence>
<protein>
    <submittedName>
        <fullName evidence="1">Uncharacterized protein</fullName>
    </submittedName>
</protein>
<dbReference type="InterPro" id="IPR025638">
    <property type="entry name" value="DUF4336"/>
</dbReference>
<gene>
    <name evidence="1" type="ORF">B0T20DRAFT_463193</name>
</gene>
<comment type="caution">
    <text evidence="1">The sequence shown here is derived from an EMBL/GenBank/DDBJ whole genome shotgun (WGS) entry which is preliminary data.</text>
</comment>
<dbReference type="Pfam" id="PF14234">
    <property type="entry name" value="DUF4336"/>
    <property type="match status" value="1"/>
</dbReference>
<dbReference type="EMBL" id="JAUTDP010000010">
    <property type="protein sequence ID" value="KAK3395519.1"/>
    <property type="molecule type" value="Genomic_DNA"/>
</dbReference>
<name>A0AAE0P8Y5_SORBR</name>
<dbReference type="PANTHER" id="PTHR33835:SF1">
    <property type="entry name" value="METALLO-BETA-LACTAMASE DOMAIN-CONTAINING PROTEIN"/>
    <property type="match status" value="1"/>
</dbReference>
<dbReference type="SUPFAM" id="SSF56281">
    <property type="entry name" value="Metallo-hydrolase/oxidoreductase"/>
    <property type="match status" value="1"/>
</dbReference>
<sequence length="375" mass="41759">MPRLPERVCDPLLFSKSLYTASLRRTGHFKASSYLFTTTTPSKLPFSPRGTFKTPPPSDSNKTASTKPLIATVLFSLAAATVGSVVYFRPGIGRDIGANMSSKLVPSNPDEVMVIRDVTPNVVTFSVPFLRFGKIPIGGRGTLVKLSNNSLAVFSPVALTPSTLSKISTFGSGQVSYIIATDIEHHIFVSEWARAFPNAKIIGPEGLPEKRSKVTNDERIGNEPFSVVFTKENKHSTKIDEDFDRDFEYEYVESHPNKELVFFYKPDKVLIQADFMFNLPAIEQYSKVPEAEKPHGSLLGRLFQGMNSTEGEAKGIKRFLWYGMSRGDRPAFNESVRRINGWGFETIVPCHGETIVGNGKEVFEKVFEWHLVGHK</sequence>
<evidence type="ECO:0000313" key="2">
    <source>
        <dbReference type="Proteomes" id="UP001281003"/>
    </source>
</evidence>
<dbReference type="Proteomes" id="UP001281003">
    <property type="component" value="Unassembled WGS sequence"/>
</dbReference>
<reference evidence="1" key="2">
    <citation type="submission" date="2023-07" db="EMBL/GenBank/DDBJ databases">
        <authorList>
            <consortium name="Lawrence Berkeley National Laboratory"/>
            <person name="Haridas S."/>
            <person name="Hensen N."/>
            <person name="Bonometti L."/>
            <person name="Westerberg I."/>
            <person name="Brannstrom I.O."/>
            <person name="Guillou S."/>
            <person name="Cros-Aarteil S."/>
            <person name="Calhoun S."/>
            <person name="Kuo A."/>
            <person name="Mondo S."/>
            <person name="Pangilinan J."/>
            <person name="Riley R."/>
            <person name="LaButti K."/>
            <person name="Andreopoulos B."/>
            <person name="Lipzen A."/>
            <person name="Chen C."/>
            <person name="Yanf M."/>
            <person name="Daum C."/>
            <person name="Ng V."/>
            <person name="Clum A."/>
            <person name="Steindorff A."/>
            <person name="Ohm R."/>
            <person name="Martin F."/>
            <person name="Silar P."/>
            <person name="Natvig D."/>
            <person name="Lalanne C."/>
            <person name="Gautier V."/>
            <person name="Ament-velasquez S.L."/>
            <person name="Kruys A."/>
            <person name="Hutchinson M.I."/>
            <person name="Powell A.J."/>
            <person name="Barry K."/>
            <person name="Miller A.N."/>
            <person name="Grigoriev I.V."/>
            <person name="Debuchy R."/>
            <person name="Gladieux P."/>
            <person name="Thoren M.H."/>
            <person name="Johannesson H."/>
        </authorList>
    </citation>
    <scope>NUCLEOTIDE SEQUENCE</scope>
    <source>
        <strain evidence="1">FGSC 1904</strain>
    </source>
</reference>
<organism evidence="1 2">
    <name type="scientific">Sordaria brevicollis</name>
    <dbReference type="NCBI Taxonomy" id="83679"/>
    <lineage>
        <taxon>Eukaryota</taxon>
        <taxon>Fungi</taxon>
        <taxon>Dikarya</taxon>
        <taxon>Ascomycota</taxon>
        <taxon>Pezizomycotina</taxon>
        <taxon>Sordariomycetes</taxon>
        <taxon>Sordariomycetidae</taxon>
        <taxon>Sordariales</taxon>
        <taxon>Sordariaceae</taxon>
        <taxon>Sordaria</taxon>
    </lineage>
</organism>
<reference evidence="1" key="1">
    <citation type="journal article" date="2023" name="Mol. Phylogenet. Evol.">
        <title>Genome-scale phylogeny and comparative genomics of the fungal order Sordariales.</title>
        <authorList>
            <person name="Hensen N."/>
            <person name="Bonometti L."/>
            <person name="Westerberg I."/>
            <person name="Brannstrom I.O."/>
            <person name="Guillou S."/>
            <person name="Cros-Aarteil S."/>
            <person name="Calhoun S."/>
            <person name="Haridas S."/>
            <person name="Kuo A."/>
            <person name="Mondo S."/>
            <person name="Pangilinan J."/>
            <person name="Riley R."/>
            <person name="LaButti K."/>
            <person name="Andreopoulos B."/>
            <person name="Lipzen A."/>
            <person name="Chen C."/>
            <person name="Yan M."/>
            <person name="Daum C."/>
            <person name="Ng V."/>
            <person name="Clum A."/>
            <person name="Steindorff A."/>
            <person name="Ohm R.A."/>
            <person name="Martin F."/>
            <person name="Silar P."/>
            <person name="Natvig D.O."/>
            <person name="Lalanne C."/>
            <person name="Gautier V."/>
            <person name="Ament-Velasquez S.L."/>
            <person name="Kruys A."/>
            <person name="Hutchinson M.I."/>
            <person name="Powell A.J."/>
            <person name="Barry K."/>
            <person name="Miller A.N."/>
            <person name="Grigoriev I.V."/>
            <person name="Debuchy R."/>
            <person name="Gladieux P."/>
            <person name="Hiltunen Thoren M."/>
            <person name="Johannesson H."/>
        </authorList>
    </citation>
    <scope>NUCLEOTIDE SEQUENCE</scope>
    <source>
        <strain evidence="1">FGSC 1904</strain>
    </source>
</reference>
<accession>A0AAE0P8Y5</accession>
<proteinExistence type="predicted"/>
<dbReference type="InterPro" id="IPR036866">
    <property type="entry name" value="RibonucZ/Hydroxyglut_hydro"/>
</dbReference>
<dbReference type="AlphaFoldDB" id="A0AAE0P8Y5"/>
<keyword evidence="2" id="KW-1185">Reference proteome</keyword>
<dbReference type="PANTHER" id="PTHR33835">
    <property type="entry name" value="YALI0C07656P"/>
    <property type="match status" value="1"/>
</dbReference>